<dbReference type="RefSeq" id="WP_142555566.1">
    <property type="nucleotide sequence ID" value="NZ_VIFX01000057.1"/>
</dbReference>
<accession>A0A544VSA2</accession>
<organism evidence="1 2">
    <name type="scientific">Mycolicibacterium hodleri</name>
    <dbReference type="NCBI Taxonomy" id="49897"/>
    <lineage>
        <taxon>Bacteria</taxon>
        <taxon>Bacillati</taxon>
        <taxon>Actinomycetota</taxon>
        <taxon>Actinomycetes</taxon>
        <taxon>Mycobacteriales</taxon>
        <taxon>Mycobacteriaceae</taxon>
        <taxon>Mycolicibacterium</taxon>
    </lineage>
</organism>
<comment type="caution">
    <text evidence="1">The sequence shown here is derived from an EMBL/GenBank/DDBJ whole genome shotgun (WGS) entry which is preliminary data.</text>
</comment>
<name>A0A544VSA2_9MYCO</name>
<keyword evidence="2" id="KW-1185">Reference proteome</keyword>
<dbReference type="EMBL" id="VIFX01000057">
    <property type="protein sequence ID" value="TQR82859.1"/>
    <property type="molecule type" value="Genomic_DNA"/>
</dbReference>
<sequence length="131" mass="13583">MATTRGCNPAITAGRLSKAIEFLDAAESLDDDKRNAAGDLFVDAGIAASDVLCCIRLGIHSSSGSHTEAANLLSKADRGSEKHLIALLSLKNKAAYTHQSLSAAERKKMNRAATHLVEAAKRAVAAAGPAT</sequence>
<gene>
    <name evidence="1" type="ORF">D8S82_29910</name>
</gene>
<dbReference type="AlphaFoldDB" id="A0A544VSA2"/>
<protein>
    <submittedName>
        <fullName evidence="1">Uncharacterized protein</fullName>
    </submittedName>
</protein>
<evidence type="ECO:0000313" key="1">
    <source>
        <dbReference type="EMBL" id="TQR82859.1"/>
    </source>
</evidence>
<evidence type="ECO:0000313" key="2">
    <source>
        <dbReference type="Proteomes" id="UP000315759"/>
    </source>
</evidence>
<reference evidence="1 2" key="1">
    <citation type="submission" date="2018-10" db="EMBL/GenBank/DDBJ databases">
        <title>Draft genome of Mycobacterium hodleri strain B.</title>
        <authorList>
            <person name="Amande T.J."/>
            <person name="Mcgenity T.J."/>
        </authorList>
    </citation>
    <scope>NUCLEOTIDE SEQUENCE [LARGE SCALE GENOMIC DNA]</scope>
    <source>
        <strain evidence="1 2">B</strain>
    </source>
</reference>
<dbReference type="Proteomes" id="UP000315759">
    <property type="component" value="Unassembled WGS sequence"/>
</dbReference>
<proteinExistence type="predicted"/>